<sequence>EICSVKAVCVGPHARFIERGGSVMTTPTLFGNTFLKMITTSRPRARGIIIVDSGDLIWLEFPFFSGLEDTEDLIYIKS</sequence>
<organism evidence="1 2">
    <name type="scientific">Ammoniphilus resinae</name>
    <dbReference type="NCBI Taxonomy" id="861532"/>
    <lineage>
        <taxon>Bacteria</taxon>
        <taxon>Bacillati</taxon>
        <taxon>Bacillota</taxon>
        <taxon>Bacilli</taxon>
        <taxon>Bacillales</taxon>
        <taxon>Paenibacillaceae</taxon>
        <taxon>Aneurinibacillus group</taxon>
        <taxon>Ammoniphilus</taxon>
    </lineage>
</organism>
<accession>A0ABS4GSD2</accession>
<protein>
    <submittedName>
        <fullName evidence="1">Uncharacterized protein</fullName>
    </submittedName>
</protein>
<feature type="non-terminal residue" evidence="1">
    <location>
        <position position="1"/>
    </location>
</feature>
<comment type="caution">
    <text evidence="1">The sequence shown here is derived from an EMBL/GenBank/DDBJ whole genome shotgun (WGS) entry which is preliminary data.</text>
</comment>
<reference evidence="1 2" key="1">
    <citation type="submission" date="2021-03" db="EMBL/GenBank/DDBJ databases">
        <title>Genomic Encyclopedia of Type Strains, Phase IV (KMG-IV): sequencing the most valuable type-strain genomes for metagenomic binning, comparative biology and taxonomic classification.</title>
        <authorList>
            <person name="Goeker M."/>
        </authorList>
    </citation>
    <scope>NUCLEOTIDE SEQUENCE [LARGE SCALE GENOMIC DNA]</scope>
    <source>
        <strain evidence="1 2">DSM 24738</strain>
    </source>
</reference>
<evidence type="ECO:0000313" key="1">
    <source>
        <dbReference type="EMBL" id="MBP1932947.1"/>
    </source>
</evidence>
<name>A0ABS4GSD2_9BACL</name>
<keyword evidence="2" id="KW-1185">Reference proteome</keyword>
<dbReference type="Proteomes" id="UP001519343">
    <property type="component" value="Unassembled WGS sequence"/>
</dbReference>
<dbReference type="EMBL" id="JAGGKT010000009">
    <property type="protein sequence ID" value="MBP1932947.1"/>
    <property type="molecule type" value="Genomic_DNA"/>
</dbReference>
<proteinExistence type="predicted"/>
<evidence type="ECO:0000313" key="2">
    <source>
        <dbReference type="Proteomes" id="UP001519343"/>
    </source>
</evidence>
<gene>
    <name evidence="1" type="ORF">J2Z37_002958</name>
</gene>